<evidence type="ECO:0000256" key="1">
    <source>
        <dbReference type="ARBA" id="ARBA00004141"/>
    </source>
</evidence>
<accession>A0AB34KAL5</accession>
<feature type="region of interest" description="Disordered" evidence="6">
    <location>
        <begin position="345"/>
        <end position="376"/>
    </location>
</feature>
<feature type="compositionally biased region" description="Basic and acidic residues" evidence="6">
    <location>
        <begin position="363"/>
        <end position="376"/>
    </location>
</feature>
<dbReference type="InterPro" id="IPR007248">
    <property type="entry name" value="Mpv17_PMP22"/>
</dbReference>
<evidence type="ECO:0000313" key="8">
    <source>
        <dbReference type="Proteomes" id="UP001515480"/>
    </source>
</evidence>
<dbReference type="PANTHER" id="PTHR11266">
    <property type="entry name" value="PEROXISOMAL MEMBRANE PROTEIN 2, PXMP2 MPV17"/>
    <property type="match status" value="1"/>
</dbReference>
<comment type="caution">
    <text evidence="7">The sequence shown here is derived from an EMBL/GenBank/DDBJ whole genome shotgun (WGS) entry which is preliminary data.</text>
</comment>
<reference evidence="7 8" key="1">
    <citation type="journal article" date="2024" name="Science">
        <title>Giant polyketide synthase enzymes in the biosynthesis of giant marine polyether toxins.</title>
        <authorList>
            <person name="Fallon T.R."/>
            <person name="Shende V.V."/>
            <person name="Wierzbicki I.H."/>
            <person name="Pendleton A.L."/>
            <person name="Watervoot N.F."/>
            <person name="Auber R.P."/>
            <person name="Gonzalez D.J."/>
            <person name="Wisecaver J.H."/>
            <person name="Moore B.S."/>
        </authorList>
    </citation>
    <scope>NUCLEOTIDE SEQUENCE [LARGE SCALE GENOMIC DNA]</scope>
    <source>
        <strain evidence="7 8">12B1</strain>
    </source>
</reference>
<keyword evidence="5" id="KW-0472">Membrane</keyword>
<evidence type="ECO:0000313" key="7">
    <source>
        <dbReference type="EMBL" id="KAL1530367.1"/>
    </source>
</evidence>
<sequence>MLLRRASPAVIRRAAPPPRAIRRGLASKAESASSEGAPEGTPLIPVLEPLRALLALYSHVLQAYPLRANAATAAVVGAVGDFAAQVCEWKLGIMSPEKEGYNFGRTFRMCLFGGLFNGPLLCLWYKTLHSVTSIYRVSYEPLFSSRAGSMFLQWAAERSRLVQSIANLRVKESNDNSAFRTLAIKVVTDSLLAGPICLHVYFAGIGVLEGLSAADISAKTQASFHRAWGLSVIMWLPLQIINFKYVPLHFQAAFVSFFNAGWRMTLSIIDHYHDYHNTSVSGVVLENRLREMNEIVAMQEAEIVRLRLAVETLHAENTDLRDEILARSGRVDVADVPDDSSILASMSSETRLSAKAPRASNPGKEDAVREHEAPCEKATLREETAVETDPTVCKDTAHNTTYQCHHEYPNGHDRN</sequence>
<evidence type="ECO:0000256" key="2">
    <source>
        <dbReference type="ARBA" id="ARBA00006824"/>
    </source>
</evidence>
<evidence type="ECO:0000256" key="5">
    <source>
        <dbReference type="ARBA" id="ARBA00023136"/>
    </source>
</evidence>
<dbReference type="EMBL" id="JBGBPQ010000001">
    <property type="protein sequence ID" value="KAL1530367.1"/>
    <property type="molecule type" value="Genomic_DNA"/>
</dbReference>
<keyword evidence="4" id="KW-1133">Transmembrane helix</keyword>
<organism evidence="7 8">
    <name type="scientific">Prymnesium parvum</name>
    <name type="common">Toxic golden alga</name>
    <dbReference type="NCBI Taxonomy" id="97485"/>
    <lineage>
        <taxon>Eukaryota</taxon>
        <taxon>Haptista</taxon>
        <taxon>Haptophyta</taxon>
        <taxon>Prymnesiophyceae</taxon>
        <taxon>Prymnesiales</taxon>
        <taxon>Prymnesiaceae</taxon>
        <taxon>Prymnesium</taxon>
    </lineage>
</organism>
<keyword evidence="3" id="KW-0812">Transmembrane</keyword>
<gene>
    <name evidence="7" type="ORF">AB1Y20_001275</name>
</gene>
<evidence type="ECO:0000256" key="4">
    <source>
        <dbReference type="ARBA" id="ARBA00022989"/>
    </source>
</evidence>
<proteinExistence type="inferred from homology"/>
<dbReference type="AlphaFoldDB" id="A0AB34KAL5"/>
<protein>
    <recommendedName>
        <fullName evidence="9">Mitochondrial fission process protein 1</fullName>
    </recommendedName>
</protein>
<evidence type="ECO:0008006" key="9">
    <source>
        <dbReference type="Google" id="ProtNLM"/>
    </source>
</evidence>
<dbReference type="GO" id="GO:0005737">
    <property type="term" value="C:cytoplasm"/>
    <property type="evidence" value="ECO:0007669"/>
    <property type="project" value="TreeGrafter"/>
</dbReference>
<evidence type="ECO:0000256" key="6">
    <source>
        <dbReference type="SAM" id="MobiDB-lite"/>
    </source>
</evidence>
<keyword evidence="8" id="KW-1185">Reference proteome</keyword>
<evidence type="ECO:0000256" key="3">
    <source>
        <dbReference type="ARBA" id="ARBA00022692"/>
    </source>
</evidence>
<dbReference type="Proteomes" id="UP001515480">
    <property type="component" value="Unassembled WGS sequence"/>
</dbReference>
<dbReference type="GO" id="GO:0016020">
    <property type="term" value="C:membrane"/>
    <property type="evidence" value="ECO:0007669"/>
    <property type="project" value="UniProtKB-SubCell"/>
</dbReference>
<comment type="similarity">
    <text evidence="2">Belongs to the peroxisomal membrane protein PXMP2/4 family.</text>
</comment>
<name>A0AB34KAL5_PRYPA</name>
<comment type="subcellular location">
    <subcellularLocation>
        <location evidence="1">Membrane</location>
        <topology evidence="1">Multi-pass membrane protein</topology>
    </subcellularLocation>
</comment>
<dbReference type="Pfam" id="PF04117">
    <property type="entry name" value="Mpv17_PMP22"/>
    <property type="match status" value="1"/>
</dbReference>